<keyword evidence="6" id="KW-0564">Palmitate</keyword>
<organism evidence="9 10">
    <name type="scientific">Pseudomonas syringae</name>
    <dbReference type="NCBI Taxonomy" id="317"/>
    <lineage>
        <taxon>Bacteria</taxon>
        <taxon>Pseudomonadati</taxon>
        <taxon>Pseudomonadota</taxon>
        <taxon>Gammaproteobacteria</taxon>
        <taxon>Pseudomonadales</taxon>
        <taxon>Pseudomonadaceae</taxon>
        <taxon>Pseudomonas</taxon>
    </lineage>
</organism>
<dbReference type="InterPro" id="IPR010131">
    <property type="entry name" value="MdtP/NodT-like"/>
</dbReference>
<evidence type="ECO:0000313" key="9">
    <source>
        <dbReference type="EMBL" id="MCF5629243.1"/>
    </source>
</evidence>
<dbReference type="GO" id="GO:0016020">
    <property type="term" value="C:membrane"/>
    <property type="evidence" value="ECO:0007669"/>
    <property type="project" value="UniProtKB-SubCell"/>
</dbReference>
<reference evidence="9" key="1">
    <citation type="submission" date="2019-11" db="EMBL/GenBank/DDBJ databases">
        <title>Epiphytic Pseudomonas syringae from cherry orchards.</title>
        <authorList>
            <person name="Hulin M.T."/>
        </authorList>
    </citation>
    <scope>NUCLEOTIDE SEQUENCE</scope>
    <source>
        <strain evidence="9">PA-2-5E</strain>
    </source>
</reference>
<proteinExistence type="inferred from homology"/>
<evidence type="ECO:0000256" key="5">
    <source>
        <dbReference type="ARBA" id="ARBA00023136"/>
    </source>
</evidence>
<accession>A0A9Q4FGL1</accession>
<keyword evidence="8" id="KW-0449">Lipoprotein</keyword>
<keyword evidence="4" id="KW-0812">Transmembrane</keyword>
<feature type="non-terminal residue" evidence="9">
    <location>
        <position position="1"/>
    </location>
</feature>
<evidence type="ECO:0000256" key="1">
    <source>
        <dbReference type="ARBA" id="ARBA00004442"/>
    </source>
</evidence>
<comment type="subcellular location">
    <subcellularLocation>
        <location evidence="1">Cell outer membrane</location>
    </subcellularLocation>
</comment>
<evidence type="ECO:0000256" key="8">
    <source>
        <dbReference type="ARBA" id="ARBA00023288"/>
    </source>
</evidence>
<dbReference type="GO" id="GO:0015562">
    <property type="term" value="F:efflux transmembrane transporter activity"/>
    <property type="evidence" value="ECO:0007669"/>
    <property type="project" value="InterPro"/>
</dbReference>
<evidence type="ECO:0000256" key="4">
    <source>
        <dbReference type="ARBA" id="ARBA00022692"/>
    </source>
</evidence>
<evidence type="ECO:0000256" key="7">
    <source>
        <dbReference type="ARBA" id="ARBA00023237"/>
    </source>
</evidence>
<evidence type="ECO:0000313" key="10">
    <source>
        <dbReference type="Proteomes" id="UP000814010"/>
    </source>
</evidence>
<keyword evidence="7" id="KW-0998">Cell outer membrane</keyword>
<evidence type="ECO:0000256" key="2">
    <source>
        <dbReference type="ARBA" id="ARBA00007613"/>
    </source>
</evidence>
<dbReference type="SUPFAM" id="SSF56954">
    <property type="entry name" value="Outer membrane efflux proteins (OEP)"/>
    <property type="match status" value="1"/>
</dbReference>
<keyword evidence="3" id="KW-1134">Transmembrane beta strand</keyword>
<dbReference type="PANTHER" id="PTHR30203:SF33">
    <property type="entry name" value="BLR4455 PROTEIN"/>
    <property type="match status" value="1"/>
</dbReference>
<dbReference type="Pfam" id="PF02321">
    <property type="entry name" value="OEP"/>
    <property type="match status" value="1"/>
</dbReference>
<keyword evidence="5" id="KW-0472">Membrane</keyword>
<dbReference type="Proteomes" id="UP000814010">
    <property type="component" value="Unassembled WGS sequence"/>
</dbReference>
<name>A0A9Q4FGL1_PSESX</name>
<dbReference type="EMBL" id="WKAE01000059">
    <property type="protein sequence ID" value="MCF5629243.1"/>
    <property type="molecule type" value="Genomic_DNA"/>
</dbReference>
<dbReference type="Gene3D" id="1.20.1600.10">
    <property type="entry name" value="Outer membrane efflux proteins (OEP)"/>
    <property type="match status" value="1"/>
</dbReference>
<comment type="similarity">
    <text evidence="2">Belongs to the outer membrane factor (OMF) (TC 1.B.17) family.</text>
</comment>
<sequence length="108" mass="12029">QTVAQYRQTVLDGFQEVENYLIQLKVYEDEAAVRQEALVSARDSLRLTNNQYKAGLIGYLDVVNVQATALSNERSVLNVLQSRLLASVQLIAALGGGWDAERDMTLKE</sequence>
<comment type="caution">
    <text evidence="9">The sequence shown here is derived from an EMBL/GenBank/DDBJ whole genome shotgun (WGS) entry which is preliminary data.</text>
</comment>
<dbReference type="RefSeq" id="WP_236452566.1">
    <property type="nucleotide sequence ID" value="NZ_WKAE01000059.1"/>
</dbReference>
<dbReference type="PANTHER" id="PTHR30203">
    <property type="entry name" value="OUTER MEMBRANE CATION EFFLUX PROTEIN"/>
    <property type="match status" value="1"/>
</dbReference>
<dbReference type="InterPro" id="IPR003423">
    <property type="entry name" value="OMP_efflux"/>
</dbReference>
<evidence type="ECO:0000256" key="6">
    <source>
        <dbReference type="ARBA" id="ARBA00023139"/>
    </source>
</evidence>
<dbReference type="AlphaFoldDB" id="A0A9Q4FGL1"/>
<protein>
    <submittedName>
        <fullName evidence="9">RND transporter</fullName>
    </submittedName>
</protein>
<evidence type="ECO:0000256" key="3">
    <source>
        <dbReference type="ARBA" id="ARBA00022452"/>
    </source>
</evidence>
<gene>
    <name evidence="9" type="ORF">GIV53_07945</name>
</gene>